<evidence type="ECO:0000313" key="2">
    <source>
        <dbReference type="Proteomes" id="UP001165960"/>
    </source>
</evidence>
<dbReference type="Proteomes" id="UP001165960">
    <property type="component" value="Unassembled WGS sequence"/>
</dbReference>
<dbReference type="EMBL" id="QTSX02007168">
    <property type="protein sequence ID" value="KAJ9050184.1"/>
    <property type="molecule type" value="Genomic_DNA"/>
</dbReference>
<gene>
    <name evidence="1" type="ORF">DSO57_1016685</name>
</gene>
<accession>A0ACC2RJE2</accession>
<proteinExistence type="predicted"/>
<name>A0ACC2RJE2_9FUNG</name>
<sequence length="231" mass="25752">MKFNTALVLSFAAACLGKAFSTTASPGHQRLARRDADSNCVNKPSVTIYRRFVRKIPPTNVVESLKEEAKKNERIDKLKNDAAEHEKLKMWSEAAEKYQELAEASSKPEDKKNFDDKVTLLKELQVFEKEAKAAEMEAEVLKSDGKFEQAAEKFRDAAKKFTSAQFSDSADRMTKAANEMDVQAQAQTDSNSQGDDQPSEEKGGLKWLWIVLGVIAGIVILGGIVYFVIKR</sequence>
<protein>
    <submittedName>
        <fullName evidence="1">Uncharacterized protein</fullName>
    </submittedName>
</protein>
<evidence type="ECO:0000313" key="1">
    <source>
        <dbReference type="EMBL" id="KAJ9050184.1"/>
    </source>
</evidence>
<reference evidence="1" key="1">
    <citation type="submission" date="2022-04" db="EMBL/GenBank/DDBJ databases">
        <title>Genome of the entomopathogenic fungus Entomophthora muscae.</title>
        <authorList>
            <person name="Elya C."/>
            <person name="Lovett B.R."/>
            <person name="Lee E."/>
            <person name="Macias A.M."/>
            <person name="Hajek A.E."/>
            <person name="De Bivort B.L."/>
            <person name="Kasson M.T."/>
            <person name="De Fine Licht H.H."/>
            <person name="Stajich J.E."/>
        </authorList>
    </citation>
    <scope>NUCLEOTIDE SEQUENCE</scope>
    <source>
        <strain evidence="1">Berkeley</strain>
    </source>
</reference>
<keyword evidence="2" id="KW-1185">Reference proteome</keyword>
<comment type="caution">
    <text evidence="1">The sequence shown here is derived from an EMBL/GenBank/DDBJ whole genome shotgun (WGS) entry which is preliminary data.</text>
</comment>
<organism evidence="1 2">
    <name type="scientific">Entomophthora muscae</name>
    <dbReference type="NCBI Taxonomy" id="34485"/>
    <lineage>
        <taxon>Eukaryota</taxon>
        <taxon>Fungi</taxon>
        <taxon>Fungi incertae sedis</taxon>
        <taxon>Zoopagomycota</taxon>
        <taxon>Entomophthoromycotina</taxon>
        <taxon>Entomophthoromycetes</taxon>
        <taxon>Entomophthorales</taxon>
        <taxon>Entomophthoraceae</taxon>
        <taxon>Entomophthora</taxon>
    </lineage>
</organism>